<feature type="region of interest" description="Disordered" evidence="1">
    <location>
        <begin position="149"/>
        <end position="184"/>
    </location>
</feature>
<dbReference type="AlphaFoldDB" id="A0A8T0GHF7"/>
<accession>A0A8T0GHF7</accession>
<gene>
    <name evidence="2" type="ORF">KC19_11G143500</name>
</gene>
<reference evidence="2 3" key="1">
    <citation type="submission" date="2020-06" db="EMBL/GenBank/DDBJ databases">
        <title>WGS assembly of Ceratodon purpureus strain R40.</title>
        <authorList>
            <person name="Carey S.B."/>
            <person name="Jenkins J."/>
            <person name="Shu S."/>
            <person name="Lovell J.T."/>
            <person name="Sreedasyam A."/>
            <person name="Maumus F."/>
            <person name="Tiley G.P."/>
            <person name="Fernandez-Pozo N."/>
            <person name="Barry K."/>
            <person name="Chen C."/>
            <person name="Wang M."/>
            <person name="Lipzen A."/>
            <person name="Daum C."/>
            <person name="Saski C.A."/>
            <person name="Payton A.C."/>
            <person name="Mcbreen J.C."/>
            <person name="Conrad R.E."/>
            <person name="Kollar L.M."/>
            <person name="Olsson S."/>
            <person name="Huttunen S."/>
            <person name="Landis J.B."/>
            <person name="Wickett N.J."/>
            <person name="Johnson M.G."/>
            <person name="Rensing S.A."/>
            <person name="Grimwood J."/>
            <person name="Schmutz J."/>
            <person name="Mcdaniel S.F."/>
        </authorList>
    </citation>
    <scope>NUCLEOTIDE SEQUENCE [LARGE SCALE GENOMIC DNA]</scope>
    <source>
        <strain evidence="2 3">R40</strain>
    </source>
</reference>
<sequence>MPLRAMLFSICSSSARLRLRLVCVFGSSASLARLRLRLVCVFGSSASSARLRLRLVCVFGSSAPSSWLLSASSSRVRLLPECVFCSTFSHSVAPPAMGQDVETTCAMATFLSTAGDWELPTGASLPGSGGEVYMACRYFEEVVTTEYVDDGYETEPDGRDGDKKKDNPVRKDGQDGSKGNGGSG</sequence>
<dbReference type="EMBL" id="CM026432">
    <property type="protein sequence ID" value="KAG0557609.1"/>
    <property type="molecule type" value="Genomic_DNA"/>
</dbReference>
<proteinExistence type="predicted"/>
<name>A0A8T0GHF7_CERPU</name>
<dbReference type="Proteomes" id="UP000822688">
    <property type="component" value="Chromosome 11"/>
</dbReference>
<protein>
    <submittedName>
        <fullName evidence="2">Uncharacterized protein</fullName>
    </submittedName>
</protein>
<evidence type="ECO:0000313" key="3">
    <source>
        <dbReference type="Proteomes" id="UP000822688"/>
    </source>
</evidence>
<feature type="compositionally biased region" description="Basic and acidic residues" evidence="1">
    <location>
        <begin position="156"/>
        <end position="175"/>
    </location>
</feature>
<keyword evidence="3" id="KW-1185">Reference proteome</keyword>
<comment type="caution">
    <text evidence="2">The sequence shown here is derived from an EMBL/GenBank/DDBJ whole genome shotgun (WGS) entry which is preliminary data.</text>
</comment>
<evidence type="ECO:0000256" key="1">
    <source>
        <dbReference type="SAM" id="MobiDB-lite"/>
    </source>
</evidence>
<organism evidence="2 3">
    <name type="scientific">Ceratodon purpureus</name>
    <name type="common">Fire moss</name>
    <name type="synonym">Dicranum purpureum</name>
    <dbReference type="NCBI Taxonomy" id="3225"/>
    <lineage>
        <taxon>Eukaryota</taxon>
        <taxon>Viridiplantae</taxon>
        <taxon>Streptophyta</taxon>
        <taxon>Embryophyta</taxon>
        <taxon>Bryophyta</taxon>
        <taxon>Bryophytina</taxon>
        <taxon>Bryopsida</taxon>
        <taxon>Dicranidae</taxon>
        <taxon>Pseudoditrichales</taxon>
        <taxon>Ditrichaceae</taxon>
        <taxon>Ceratodon</taxon>
    </lineage>
</organism>
<evidence type="ECO:0000313" key="2">
    <source>
        <dbReference type="EMBL" id="KAG0557609.1"/>
    </source>
</evidence>